<evidence type="ECO:0000313" key="4">
    <source>
        <dbReference type="Proteomes" id="UP000838412"/>
    </source>
</evidence>
<dbReference type="OrthoDB" id="5870588at2759"/>
<dbReference type="Gene3D" id="3.30.870.10">
    <property type="entry name" value="Endonuclease Chain A"/>
    <property type="match status" value="1"/>
</dbReference>
<feature type="region of interest" description="Disordered" evidence="1">
    <location>
        <begin position="173"/>
        <end position="207"/>
    </location>
</feature>
<evidence type="ECO:0000256" key="1">
    <source>
        <dbReference type="SAM" id="MobiDB-lite"/>
    </source>
</evidence>
<dbReference type="AlphaFoldDB" id="A0A8K0EYX3"/>
<protein>
    <submittedName>
        <fullName evidence="3">Hypp4689 protein</fullName>
    </submittedName>
</protein>
<feature type="transmembrane region" description="Helical" evidence="2">
    <location>
        <begin position="20"/>
        <end position="39"/>
    </location>
</feature>
<keyword evidence="2" id="KW-0812">Transmembrane</keyword>
<gene>
    <name evidence="3" type="primary">Hypp4689</name>
    <name evidence="3" type="ORF">BLAG_LOCUS23593</name>
</gene>
<feature type="region of interest" description="Disordered" evidence="1">
    <location>
        <begin position="398"/>
        <end position="479"/>
    </location>
</feature>
<keyword evidence="4" id="KW-1185">Reference proteome</keyword>
<dbReference type="EMBL" id="OV696693">
    <property type="protein sequence ID" value="CAH1271641.1"/>
    <property type="molecule type" value="Genomic_DNA"/>
</dbReference>
<accession>A0A8K0EYX3</accession>
<keyword evidence="2" id="KW-1133">Transmembrane helix</keyword>
<evidence type="ECO:0000256" key="2">
    <source>
        <dbReference type="SAM" id="Phobius"/>
    </source>
</evidence>
<name>A0A8K0EYX3_BRALA</name>
<reference evidence="3" key="1">
    <citation type="submission" date="2022-01" db="EMBL/GenBank/DDBJ databases">
        <authorList>
            <person name="Braso-Vives M."/>
        </authorList>
    </citation>
    <scope>NUCLEOTIDE SEQUENCE</scope>
</reference>
<proteinExistence type="predicted"/>
<sequence length="563" mass="65287">MPVQPDRPWAAAAAGFVYRRWHLTFCLVCLSALLHVIFLRDKFDYLPNFSLTNMATDNTSGESPGNPGASCRTCYLGQERCWAGLCKDLLKARKEANDYFDSQVLMRVQHRLPMDNGTLYGELQSLKADTLYRFRSQIGIKDVTGHFWDDLEVDMGKTILSLLELNQIVAKEDNEEDGHGGTLKRDSDCENKENAPIQQSSSGDEVLEVTEGGKNMRTGTQTEEPKLPAEPWLGLYHGDVIKRMISDTLKKWCEQEAKPKIFIVTPFIDKDGLRMIKDAIGSHKIETLYTRAEHDDKPLKHVMKGILAKKDVVKLRVANNDKELPTTERLYFHCKFVAAEFSNRVEILMTSANLLSGHFMDRQIDSVHVYQEKPKEFEENYLKKLDGHTYEYDWTSHCGSNAQPTGRDGRYQGRRRLTPPEPLQGGSITGGQDHIFIPNMLRNPRTDNREAQRWQRPRRQQRGTAHGRPPMGTPCTGWQQPPMDFQRQFSRSRSPVRGYDNRYHYTDGFPEAQFEPRPWFQTRYDEDYYREAGWRDRDDYAGYYHRDDYAGYYHRDDYAGYHY</sequence>
<feature type="compositionally biased region" description="Basic and acidic residues" evidence="1">
    <location>
        <begin position="177"/>
        <end position="193"/>
    </location>
</feature>
<feature type="compositionally biased region" description="Basic and acidic residues" evidence="1">
    <location>
        <begin position="444"/>
        <end position="453"/>
    </location>
</feature>
<evidence type="ECO:0000313" key="3">
    <source>
        <dbReference type="EMBL" id="CAH1271641.1"/>
    </source>
</evidence>
<organism evidence="3 4">
    <name type="scientific">Branchiostoma lanceolatum</name>
    <name type="common">Common lancelet</name>
    <name type="synonym">Amphioxus lanceolatum</name>
    <dbReference type="NCBI Taxonomy" id="7740"/>
    <lineage>
        <taxon>Eukaryota</taxon>
        <taxon>Metazoa</taxon>
        <taxon>Chordata</taxon>
        <taxon>Cephalochordata</taxon>
        <taxon>Leptocardii</taxon>
        <taxon>Amphioxiformes</taxon>
        <taxon>Branchiostomatidae</taxon>
        <taxon>Branchiostoma</taxon>
    </lineage>
</organism>
<keyword evidence="2" id="KW-0472">Membrane</keyword>
<dbReference type="Proteomes" id="UP000838412">
    <property type="component" value="Chromosome 8"/>
</dbReference>